<accession>A0A2T0Q5M0</accession>
<evidence type="ECO:0000259" key="6">
    <source>
        <dbReference type="PROSITE" id="PS50977"/>
    </source>
</evidence>
<dbReference type="InterPro" id="IPR001647">
    <property type="entry name" value="HTH_TetR"/>
</dbReference>
<dbReference type="EMBL" id="PVZC01000004">
    <property type="protein sequence ID" value="PRX99105.1"/>
    <property type="molecule type" value="Genomic_DNA"/>
</dbReference>
<evidence type="ECO:0000313" key="7">
    <source>
        <dbReference type="EMBL" id="PRX99105.1"/>
    </source>
</evidence>
<dbReference type="InterPro" id="IPR050109">
    <property type="entry name" value="HTH-type_TetR-like_transc_reg"/>
</dbReference>
<dbReference type="InterPro" id="IPR009057">
    <property type="entry name" value="Homeodomain-like_sf"/>
</dbReference>
<proteinExistence type="predicted"/>
<dbReference type="PANTHER" id="PTHR30055:SF234">
    <property type="entry name" value="HTH-TYPE TRANSCRIPTIONAL REGULATOR BETI"/>
    <property type="match status" value="1"/>
</dbReference>
<reference evidence="7 8" key="1">
    <citation type="submission" date="2018-03" db="EMBL/GenBank/DDBJ databases">
        <title>Genomic Encyclopedia of Archaeal and Bacterial Type Strains, Phase II (KMG-II): from individual species to whole genera.</title>
        <authorList>
            <person name="Goeker M."/>
        </authorList>
    </citation>
    <scope>NUCLEOTIDE SEQUENCE [LARGE SCALE GENOMIC DNA]</scope>
    <source>
        <strain evidence="7 8">DSM 45601</strain>
    </source>
</reference>
<dbReference type="Pfam" id="PF00440">
    <property type="entry name" value="TetR_N"/>
    <property type="match status" value="1"/>
</dbReference>
<keyword evidence="2" id="KW-0805">Transcription regulation</keyword>
<evidence type="ECO:0000313" key="8">
    <source>
        <dbReference type="Proteomes" id="UP000237846"/>
    </source>
</evidence>
<dbReference type="PRINTS" id="PR00455">
    <property type="entry name" value="HTHTETR"/>
</dbReference>
<dbReference type="SUPFAM" id="SSF48498">
    <property type="entry name" value="Tetracyclin repressor-like, C-terminal domain"/>
    <property type="match status" value="1"/>
</dbReference>
<evidence type="ECO:0000256" key="3">
    <source>
        <dbReference type="ARBA" id="ARBA00023125"/>
    </source>
</evidence>
<dbReference type="Gene3D" id="1.10.357.10">
    <property type="entry name" value="Tetracycline Repressor, domain 2"/>
    <property type="match status" value="1"/>
</dbReference>
<dbReference type="RefSeq" id="WP_106246872.1">
    <property type="nucleotide sequence ID" value="NZ_PVZC01000004.1"/>
</dbReference>
<dbReference type="InterPro" id="IPR039538">
    <property type="entry name" value="BetI_C"/>
</dbReference>
<dbReference type="Proteomes" id="UP000237846">
    <property type="component" value="Unassembled WGS sequence"/>
</dbReference>
<keyword evidence="3 5" id="KW-0238">DNA-binding</keyword>
<dbReference type="InterPro" id="IPR036271">
    <property type="entry name" value="Tet_transcr_reg_TetR-rel_C_sf"/>
</dbReference>
<comment type="caution">
    <text evidence="7">The sequence shown here is derived from an EMBL/GenBank/DDBJ whole genome shotgun (WGS) entry which is preliminary data.</text>
</comment>
<evidence type="ECO:0000256" key="5">
    <source>
        <dbReference type="PROSITE-ProRule" id="PRU00335"/>
    </source>
</evidence>
<feature type="domain" description="HTH tetR-type" evidence="6">
    <location>
        <begin position="8"/>
        <end position="68"/>
    </location>
</feature>
<keyword evidence="8" id="KW-1185">Reference proteome</keyword>
<dbReference type="PROSITE" id="PS50977">
    <property type="entry name" value="HTH_TETR_2"/>
    <property type="match status" value="1"/>
</dbReference>
<dbReference type="GO" id="GO:0003700">
    <property type="term" value="F:DNA-binding transcription factor activity"/>
    <property type="evidence" value="ECO:0007669"/>
    <property type="project" value="TreeGrafter"/>
</dbReference>
<sequence length="207" mass="22462">MPRLADHDQRRAQIARAFQRLLAADGFTGVSFMRVAAEAGVSVGLIQHYFPGKDALLRFAYHDAVQRMSERVRARVRDGEATRLPIAEVLLGSLLELLPLDAERELEFRVRQGLQAQALNHPGLAEVARRAGGELLGYVTTAVENGMARGEVEPGTDPMLAARLILATVQGLGDQVVLSGADAFPAREVLSRAVAVVFSKHPAPDRH</sequence>
<evidence type="ECO:0000256" key="1">
    <source>
        <dbReference type="ARBA" id="ARBA00022491"/>
    </source>
</evidence>
<keyword evidence="1" id="KW-0678">Repressor</keyword>
<dbReference type="AlphaFoldDB" id="A0A2T0Q5M0"/>
<dbReference type="GO" id="GO:0000976">
    <property type="term" value="F:transcription cis-regulatory region binding"/>
    <property type="evidence" value="ECO:0007669"/>
    <property type="project" value="TreeGrafter"/>
</dbReference>
<organism evidence="7 8">
    <name type="scientific">Allonocardiopsis opalescens</name>
    <dbReference type="NCBI Taxonomy" id="1144618"/>
    <lineage>
        <taxon>Bacteria</taxon>
        <taxon>Bacillati</taxon>
        <taxon>Actinomycetota</taxon>
        <taxon>Actinomycetes</taxon>
        <taxon>Streptosporangiales</taxon>
        <taxon>Allonocardiopsis</taxon>
    </lineage>
</organism>
<gene>
    <name evidence="7" type="ORF">CLV72_104685</name>
</gene>
<dbReference type="OrthoDB" id="9816296at2"/>
<keyword evidence="4" id="KW-0804">Transcription</keyword>
<evidence type="ECO:0000256" key="4">
    <source>
        <dbReference type="ARBA" id="ARBA00023163"/>
    </source>
</evidence>
<evidence type="ECO:0000256" key="2">
    <source>
        <dbReference type="ARBA" id="ARBA00023015"/>
    </source>
</evidence>
<dbReference type="SUPFAM" id="SSF46689">
    <property type="entry name" value="Homeodomain-like"/>
    <property type="match status" value="1"/>
</dbReference>
<dbReference type="Pfam" id="PF13977">
    <property type="entry name" value="TetR_C_6"/>
    <property type="match status" value="1"/>
</dbReference>
<name>A0A2T0Q5M0_9ACTN</name>
<protein>
    <submittedName>
        <fullName evidence="7">TetR family transcriptional regulator</fullName>
    </submittedName>
</protein>
<feature type="DNA-binding region" description="H-T-H motif" evidence="5">
    <location>
        <begin position="31"/>
        <end position="50"/>
    </location>
</feature>
<dbReference type="PANTHER" id="PTHR30055">
    <property type="entry name" value="HTH-TYPE TRANSCRIPTIONAL REGULATOR RUTR"/>
    <property type="match status" value="1"/>
</dbReference>